<evidence type="ECO:0000259" key="3">
    <source>
        <dbReference type="PROSITE" id="PS51480"/>
    </source>
</evidence>
<name>A0AA41U3R2_9ACTN</name>
<dbReference type="InterPro" id="IPR004007">
    <property type="entry name" value="DhaL_dom"/>
</dbReference>
<protein>
    <submittedName>
        <fullName evidence="4">Dihydroxyacetone kinase subunit L</fullName>
    </submittedName>
</protein>
<keyword evidence="5" id="KW-1185">Reference proteome</keyword>
<gene>
    <name evidence="4" type="primary">dhaL</name>
    <name evidence="4" type="ORF">LZ495_13955</name>
</gene>
<accession>A0AA41U3R2</accession>
<dbReference type="GO" id="GO:0019563">
    <property type="term" value="P:glycerol catabolic process"/>
    <property type="evidence" value="ECO:0007669"/>
    <property type="project" value="TreeGrafter"/>
</dbReference>
<dbReference type="FunFam" id="1.25.40.340:FF:000002">
    <property type="entry name" value="Dihydroxyacetone kinase, L subunit"/>
    <property type="match status" value="1"/>
</dbReference>
<dbReference type="GO" id="GO:0005829">
    <property type="term" value="C:cytosol"/>
    <property type="evidence" value="ECO:0007669"/>
    <property type="project" value="TreeGrafter"/>
</dbReference>
<dbReference type="SMART" id="SM01120">
    <property type="entry name" value="Dak2"/>
    <property type="match status" value="1"/>
</dbReference>
<evidence type="ECO:0000313" key="4">
    <source>
        <dbReference type="EMBL" id="MCF2528314.1"/>
    </source>
</evidence>
<dbReference type="InterPro" id="IPR036117">
    <property type="entry name" value="DhaL_dom_sf"/>
</dbReference>
<dbReference type="PANTHER" id="PTHR28629">
    <property type="entry name" value="TRIOKINASE/FMN CYCLASE"/>
    <property type="match status" value="1"/>
</dbReference>
<dbReference type="RefSeq" id="WP_235052621.1">
    <property type="nucleotide sequence ID" value="NZ_JAKFHA010000006.1"/>
</dbReference>
<keyword evidence="2 4" id="KW-0418">Kinase</keyword>
<keyword evidence="1" id="KW-0808">Transferase</keyword>
<dbReference type="Proteomes" id="UP001165378">
    <property type="component" value="Unassembled WGS sequence"/>
</dbReference>
<feature type="domain" description="DhaL" evidence="3">
    <location>
        <begin position="1"/>
        <end position="194"/>
    </location>
</feature>
<dbReference type="PROSITE" id="PS51480">
    <property type="entry name" value="DHAL"/>
    <property type="match status" value="1"/>
</dbReference>
<proteinExistence type="predicted"/>
<dbReference type="InterPro" id="IPR012737">
    <property type="entry name" value="DhaK_L_YcgS"/>
</dbReference>
<dbReference type="Gene3D" id="1.25.40.340">
    <property type="match status" value="1"/>
</dbReference>
<dbReference type="InterPro" id="IPR050861">
    <property type="entry name" value="Dihydroxyacetone_Kinase"/>
</dbReference>
<reference evidence="4" key="1">
    <citation type="submission" date="2022-01" db="EMBL/GenBank/DDBJ databases">
        <title>Genome-Based Taxonomic Classification of the Phylum Actinobacteria.</title>
        <authorList>
            <person name="Gao Y."/>
        </authorList>
    </citation>
    <scope>NUCLEOTIDE SEQUENCE</scope>
    <source>
        <strain evidence="4">KLBMP 8922</strain>
    </source>
</reference>
<evidence type="ECO:0000256" key="2">
    <source>
        <dbReference type="ARBA" id="ARBA00022777"/>
    </source>
</evidence>
<dbReference type="PANTHER" id="PTHR28629:SF4">
    <property type="entry name" value="TRIOKINASE_FMN CYCLASE"/>
    <property type="match status" value="1"/>
</dbReference>
<sequence>MRAAAAAIAAHEAELSALDAAIGDGDHGANLRRGFSAVAVTAEQLVADGVQPGPFLVEVGGTLISSVGGAAGPLYGTALRSAGKALSGPAADTAAVGAALRAGLDALCRLGGAQVGDKTMVDAFAPAVGAFQSAADQDLATAALRAAAAAEEGMRATTPLRARKGRASYLGERSIGHQDPGATSTALMFRALAESLTPSPAE</sequence>
<dbReference type="Pfam" id="PF02734">
    <property type="entry name" value="Dak2"/>
    <property type="match status" value="1"/>
</dbReference>
<organism evidence="4 5">
    <name type="scientific">Yinghuangia soli</name>
    <dbReference type="NCBI Taxonomy" id="2908204"/>
    <lineage>
        <taxon>Bacteria</taxon>
        <taxon>Bacillati</taxon>
        <taxon>Actinomycetota</taxon>
        <taxon>Actinomycetes</taxon>
        <taxon>Kitasatosporales</taxon>
        <taxon>Streptomycetaceae</taxon>
        <taxon>Yinghuangia</taxon>
    </lineage>
</organism>
<evidence type="ECO:0000256" key="1">
    <source>
        <dbReference type="ARBA" id="ARBA00022679"/>
    </source>
</evidence>
<dbReference type="SUPFAM" id="SSF101473">
    <property type="entry name" value="DhaL-like"/>
    <property type="match status" value="1"/>
</dbReference>
<evidence type="ECO:0000313" key="5">
    <source>
        <dbReference type="Proteomes" id="UP001165378"/>
    </source>
</evidence>
<dbReference type="AlphaFoldDB" id="A0AA41U3R2"/>
<dbReference type="EMBL" id="JAKFHA010000006">
    <property type="protein sequence ID" value="MCF2528314.1"/>
    <property type="molecule type" value="Genomic_DNA"/>
</dbReference>
<comment type="caution">
    <text evidence="4">The sequence shown here is derived from an EMBL/GenBank/DDBJ whole genome shotgun (WGS) entry which is preliminary data.</text>
</comment>
<dbReference type="GO" id="GO:0004371">
    <property type="term" value="F:glycerone kinase activity"/>
    <property type="evidence" value="ECO:0007669"/>
    <property type="project" value="InterPro"/>
</dbReference>
<dbReference type="NCBIfam" id="TIGR02365">
    <property type="entry name" value="dha_L_ycgS"/>
    <property type="match status" value="1"/>
</dbReference>